<evidence type="ECO:0000313" key="3">
    <source>
        <dbReference type="EMBL" id="KAF1851418.1"/>
    </source>
</evidence>
<dbReference type="CDD" id="cd12087">
    <property type="entry name" value="TM_EGFR-like"/>
    <property type="match status" value="1"/>
</dbReference>
<proteinExistence type="predicted"/>
<dbReference type="Gene3D" id="2.40.70.10">
    <property type="entry name" value="Acid Proteases"/>
    <property type="match status" value="1"/>
</dbReference>
<dbReference type="SUPFAM" id="SSF50630">
    <property type="entry name" value="Acid proteases"/>
    <property type="match status" value="1"/>
</dbReference>
<protein>
    <recommendedName>
        <fullName evidence="5">Peptidase A1 domain-containing protein</fullName>
    </recommendedName>
</protein>
<dbReference type="InterPro" id="IPR021109">
    <property type="entry name" value="Peptidase_aspartic_dom_sf"/>
</dbReference>
<dbReference type="AlphaFoldDB" id="A0A9P4GRK1"/>
<organism evidence="3 4">
    <name type="scientific">Cucurbitaria berberidis CBS 394.84</name>
    <dbReference type="NCBI Taxonomy" id="1168544"/>
    <lineage>
        <taxon>Eukaryota</taxon>
        <taxon>Fungi</taxon>
        <taxon>Dikarya</taxon>
        <taxon>Ascomycota</taxon>
        <taxon>Pezizomycotina</taxon>
        <taxon>Dothideomycetes</taxon>
        <taxon>Pleosporomycetidae</taxon>
        <taxon>Pleosporales</taxon>
        <taxon>Pleosporineae</taxon>
        <taxon>Cucurbitariaceae</taxon>
        <taxon>Cucurbitaria</taxon>
    </lineage>
</organism>
<evidence type="ECO:0000313" key="4">
    <source>
        <dbReference type="Proteomes" id="UP000800039"/>
    </source>
</evidence>
<keyword evidence="2" id="KW-0472">Membrane</keyword>
<evidence type="ECO:0000256" key="2">
    <source>
        <dbReference type="SAM" id="Phobius"/>
    </source>
</evidence>
<dbReference type="GeneID" id="63847996"/>
<accession>A0A9P4GRK1</accession>
<feature type="transmembrane region" description="Helical" evidence="2">
    <location>
        <begin position="335"/>
        <end position="362"/>
    </location>
</feature>
<feature type="compositionally biased region" description="Basic and acidic residues" evidence="1">
    <location>
        <begin position="400"/>
        <end position="413"/>
    </location>
</feature>
<dbReference type="Proteomes" id="UP000800039">
    <property type="component" value="Unassembled WGS sequence"/>
</dbReference>
<keyword evidence="4" id="KW-1185">Reference proteome</keyword>
<keyword evidence="2" id="KW-0812">Transmembrane</keyword>
<dbReference type="EMBL" id="ML976614">
    <property type="protein sequence ID" value="KAF1851418.1"/>
    <property type="molecule type" value="Genomic_DNA"/>
</dbReference>
<feature type="region of interest" description="Disordered" evidence="1">
    <location>
        <begin position="370"/>
        <end position="468"/>
    </location>
</feature>
<dbReference type="OrthoDB" id="5361565at2759"/>
<comment type="caution">
    <text evidence="3">The sequence shown here is derived from an EMBL/GenBank/DDBJ whole genome shotgun (WGS) entry which is preliminary data.</text>
</comment>
<reference evidence="3" key="1">
    <citation type="submission" date="2020-01" db="EMBL/GenBank/DDBJ databases">
        <authorList>
            <consortium name="DOE Joint Genome Institute"/>
            <person name="Haridas S."/>
            <person name="Albert R."/>
            <person name="Binder M."/>
            <person name="Bloem J."/>
            <person name="Labutti K."/>
            <person name="Salamov A."/>
            <person name="Andreopoulos B."/>
            <person name="Baker S.E."/>
            <person name="Barry K."/>
            <person name="Bills G."/>
            <person name="Bluhm B.H."/>
            <person name="Cannon C."/>
            <person name="Castanera R."/>
            <person name="Culley D.E."/>
            <person name="Daum C."/>
            <person name="Ezra D."/>
            <person name="Gonzalez J.B."/>
            <person name="Henrissat B."/>
            <person name="Kuo A."/>
            <person name="Liang C."/>
            <person name="Lipzen A."/>
            <person name="Lutzoni F."/>
            <person name="Magnuson J."/>
            <person name="Mondo S."/>
            <person name="Nolan M."/>
            <person name="Ohm R."/>
            <person name="Pangilinan J."/>
            <person name="Park H.-J."/>
            <person name="Ramirez L."/>
            <person name="Alfaro M."/>
            <person name="Sun H."/>
            <person name="Tritt A."/>
            <person name="Yoshinaga Y."/>
            <person name="Zwiers L.-H."/>
            <person name="Turgeon B.G."/>
            <person name="Goodwin S.B."/>
            <person name="Spatafora J.W."/>
            <person name="Crous P.W."/>
            <person name="Grigoriev I.V."/>
        </authorList>
    </citation>
    <scope>NUCLEOTIDE SEQUENCE</scope>
    <source>
        <strain evidence="3">CBS 394.84</strain>
    </source>
</reference>
<evidence type="ECO:0008006" key="5">
    <source>
        <dbReference type="Google" id="ProtNLM"/>
    </source>
</evidence>
<gene>
    <name evidence="3" type="ORF">K460DRAFT_329459</name>
</gene>
<feature type="compositionally biased region" description="Pro residues" evidence="1">
    <location>
        <begin position="421"/>
        <end position="437"/>
    </location>
</feature>
<name>A0A9P4GRK1_9PLEO</name>
<evidence type="ECO:0000256" key="1">
    <source>
        <dbReference type="SAM" id="MobiDB-lite"/>
    </source>
</evidence>
<dbReference type="RefSeq" id="XP_040793981.1">
    <property type="nucleotide sequence ID" value="XM_040930744.1"/>
</dbReference>
<sequence length="468" mass="50143">MTQAQCRSYHGGLFDLTTAGASFKNISITGDLPADPGWIKFNPSYSVAGETDLGLVSNVAIPNMTVVVITAGLNFTAGHLGLGTHSVLLNHLKESSVIPSLGFGLNAGSQSTNNPRDGSLVLGGYDAASVTSPFSTYPMDYPDTLAGRYCPLQVHIQGLQLLLKGLDPIQLIGEGDGHAACIEPYDNLFRLSETGLARFKQVTGWDPKTAYDPNNLFVPEPGLIFPSTTGFNGSLKYFLNNGLTVEIPNSELQHPLRGLDRTGDHVLQPNVTEVNIYKEPLGAWVLGKVFLSRVYLAVDYEARQIQLADVNQNEITPSPVKFISASTGCTKSTKLAGGTIAAIVLGIVVGLSLIGGAGYYLFRRRKRRVNQPGPDTSDIVSSPMEPCASVTERSPINENQLHRWELSGERRTSELSSPNGGYPPPSPRAPAPPPLRIPPSRNDLPGTTSASLFSDGTPRTQAGQHWSP</sequence>
<feature type="compositionally biased region" description="Polar residues" evidence="1">
    <location>
        <begin position="445"/>
        <end position="468"/>
    </location>
</feature>
<keyword evidence="2" id="KW-1133">Transmembrane helix</keyword>